<evidence type="ECO:0000259" key="3">
    <source>
        <dbReference type="Pfam" id="PF03723"/>
    </source>
</evidence>
<feature type="domain" description="Hemocyanin middle" evidence="2">
    <location>
        <begin position="1"/>
        <end position="73"/>
    </location>
</feature>
<organism evidence="4 5">
    <name type="scientific">Oryctes borbonicus</name>
    <dbReference type="NCBI Taxonomy" id="1629725"/>
    <lineage>
        <taxon>Eukaryota</taxon>
        <taxon>Metazoa</taxon>
        <taxon>Ecdysozoa</taxon>
        <taxon>Arthropoda</taxon>
        <taxon>Hexapoda</taxon>
        <taxon>Insecta</taxon>
        <taxon>Pterygota</taxon>
        <taxon>Neoptera</taxon>
        <taxon>Endopterygota</taxon>
        <taxon>Coleoptera</taxon>
        <taxon>Polyphaga</taxon>
        <taxon>Scarabaeiformia</taxon>
        <taxon>Scarabaeidae</taxon>
        <taxon>Dynastinae</taxon>
        <taxon>Oryctes</taxon>
    </lineage>
</organism>
<name>A0A0T6AUC8_9SCAR</name>
<dbReference type="Gene3D" id="2.60.40.1520">
    <property type="entry name" value="Hemocyanin, C-terminal domain"/>
    <property type="match status" value="1"/>
</dbReference>
<dbReference type="GO" id="GO:0045735">
    <property type="term" value="F:nutrient reservoir activity"/>
    <property type="evidence" value="ECO:0007669"/>
    <property type="project" value="UniProtKB-KW"/>
</dbReference>
<proteinExistence type="predicted"/>
<sequence>ESLEVISNLLEGNPNSLEMPYYGTPQIHGRHLLGYAPEPLNRNKPIPAATEHYETALRDPATWRFMKWLINFYDDFYKHFEPYTRSELEFAGVKVNSVDSEEIITYFDNFTSDLSEYYNSKERMLVVQKRLNHLPIKYNISVSSKQNHAALFKVFLGPKYDQYGQVLDIKHNRDKFYQFDYFSRNLKIGDNVITRTYDQETWPVDRTSYPDLLESVTQAYQNKKTFVIDGSEAYWSFPGRLLVPKGTKSGMKFQLYVILLKLPKIDEATVNDQMYKRLGVRTFSGLPLRFPLDREIGKSFFVENSFIADVTIRYDEHYLP</sequence>
<protein>
    <recommendedName>
        <fullName evidence="6">Hemocyanin C-terminal domain-containing protein</fullName>
    </recommendedName>
</protein>
<evidence type="ECO:0008006" key="6">
    <source>
        <dbReference type="Google" id="ProtNLM"/>
    </source>
</evidence>
<evidence type="ECO:0000256" key="1">
    <source>
        <dbReference type="ARBA" id="ARBA00022761"/>
    </source>
</evidence>
<reference evidence="4 5" key="1">
    <citation type="submission" date="2015-09" db="EMBL/GenBank/DDBJ databases">
        <title>Draft genome of the scarab beetle Oryctes borbonicus.</title>
        <authorList>
            <person name="Meyer J.M."/>
            <person name="Markov G.V."/>
            <person name="Baskaran P."/>
            <person name="Herrmann M."/>
            <person name="Sommer R.J."/>
            <person name="Roedelsperger C."/>
        </authorList>
    </citation>
    <scope>NUCLEOTIDE SEQUENCE [LARGE SCALE GENOMIC DNA]</scope>
    <source>
        <strain evidence="4">OB123</strain>
        <tissue evidence="4">Whole animal</tissue>
    </source>
</reference>
<keyword evidence="5" id="KW-1185">Reference proteome</keyword>
<dbReference type="SUPFAM" id="SSF48056">
    <property type="entry name" value="Di-copper centre-containing domain"/>
    <property type="match status" value="1"/>
</dbReference>
<dbReference type="Pfam" id="PF03723">
    <property type="entry name" value="Hemocyanin_C"/>
    <property type="match status" value="1"/>
</dbReference>
<evidence type="ECO:0000313" key="5">
    <source>
        <dbReference type="Proteomes" id="UP000051574"/>
    </source>
</evidence>
<feature type="non-terminal residue" evidence="4">
    <location>
        <position position="1"/>
    </location>
</feature>
<dbReference type="EMBL" id="LJIG01022787">
    <property type="protein sequence ID" value="KRT78721.1"/>
    <property type="molecule type" value="Genomic_DNA"/>
</dbReference>
<feature type="domain" description="Hemocyanin C-terminal" evidence="3">
    <location>
        <begin position="82"/>
        <end position="313"/>
    </location>
</feature>
<dbReference type="InterPro" id="IPR013788">
    <property type="entry name" value="Hemocyanin/hexamerin"/>
</dbReference>
<dbReference type="PANTHER" id="PTHR11511:SF5">
    <property type="entry name" value="FAT-BODY PROTEIN 1-RELATED"/>
    <property type="match status" value="1"/>
</dbReference>
<comment type="caution">
    <text evidence="4">The sequence shown here is derived from an EMBL/GenBank/DDBJ whole genome shotgun (WGS) entry which is preliminary data.</text>
</comment>
<dbReference type="GO" id="GO:0005615">
    <property type="term" value="C:extracellular space"/>
    <property type="evidence" value="ECO:0007669"/>
    <property type="project" value="UniProtKB-ARBA"/>
</dbReference>
<dbReference type="InterPro" id="IPR014756">
    <property type="entry name" value="Ig_E-set"/>
</dbReference>
<dbReference type="Proteomes" id="UP000051574">
    <property type="component" value="Unassembled WGS sequence"/>
</dbReference>
<dbReference type="AlphaFoldDB" id="A0A0T6AUC8"/>
<evidence type="ECO:0000259" key="2">
    <source>
        <dbReference type="Pfam" id="PF00372"/>
    </source>
</evidence>
<dbReference type="OrthoDB" id="6371642at2759"/>
<keyword evidence="1" id="KW-0758">Storage protein</keyword>
<gene>
    <name evidence="4" type="ORF">AMK59_6999</name>
</gene>
<evidence type="ECO:0000313" key="4">
    <source>
        <dbReference type="EMBL" id="KRT78721.1"/>
    </source>
</evidence>
<accession>A0A0T6AUC8</accession>
<dbReference type="SUPFAM" id="SSF81296">
    <property type="entry name" value="E set domains"/>
    <property type="match status" value="1"/>
</dbReference>
<dbReference type="InterPro" id="IPR008922">
    <property type="entry name" value="Di-copper_centre_dom_sf"/>
</dbReference>
<dbReference type="PANTHER" id="PTHR11511">
    <property type="entry name" value="LARVAL STORAGE PROTEIN/PHENOLOXIDASE"/>
    <property type="match status" value="1"/>
</dbReference>
<dbReference type="InterPro" id="IPR037020">
    <property type="entry name" value="Hemocyanin_C_sf"/>
</dbReference>
<dbReference type="Pfam" id="PF00372">
    <property type="entry name" value="Hemocyanin_M"/>
    <property type="match status" value="1"/>
</dbReference>
<dbReference type="Gene3D" id="1.10.1280.10">
    <property type="entry name" value="Di-copper center containing domain from catechol oxidase"/>
    <property type="match status" value="1"/>
</dbReference>
<dbReference type="InterPro" id="IPR005203">
    <property type="entry name" value="Hemocyanin_C"/>
</dbReference>
<dbReference type="InterPro" id="IPR000896">
    <property type="entry name" value="Hemocyanin/hexamerin_mid_dom"/>
</dbReference>